<keyword evidence="3" id="KW-0804">Transcription</keyword>
<dbReference type="EMBL" id="JAWONS010000324">
    <property type="protein sequence ID" value="MDW2800282.1"/>
    <property type="molecule type" value="Genomic_DNA"/>
</dbReference>
<dbReference type="RefSeq" id="WP_318066463.1">
    <property type="nucleotide sequence ID" value="NZ_JAWONS010000324.1"/>
</dbReference>
<name>A0ABU4GRL9_9CLOT</name>
<protein>
    <recommendedName>
        <fullName evidence="6">FCD domain-containing protein</fullName>
    </recommendedName>
</protein>
<dbReference type="InterPro" id="IPR008920">
    <property type="entry name" value="TF_FadR/GntR_C"/>
</dbReference>
<evidence type="ECO:0000313" key="4">
    <source>
        <dbReference type="EMBL" id="MDW2800282.1"/>
    </source>
</evidence>
<keyword evidence="1" id="KW-0805">Transcription regulation</keyword>
<comment type="caution">
    <text evidence="4">The sequence shown here is derived from an EMBL/GenBank/DDBJ whole genome shotgun (WGS) entry which is preliminary data.</text>
</comment>
<reference evidence="4 5" key="1">
    <citation type="submission" date="2023-10" db="EMBL/GenBank/DDBJ databases">
        <title>A novel Glycoside Hydrolase 43-Like Enzyme from Clostrdium boliviensis is an Endo-xylanase, and a Candidate for Xylooligosaccharides Production from Different Xylan Substrates.</title>
        <authorList>
            <person name="Alvarez M.T."/>
            <person name="Rocabado-Villegas L.R."/>
            <person name="Salas-Veizaga D.M."/>
            <person name="Linares-Pasten J.A."/>
            <person name="Gudmundsdottir E.E."/>
            <person name="Hreggvidsson G.O."/>
            <person name="Adlercreutz P."/>
            <person name="Nordberg Karlsson E."/>
        </authorList>
    </citation>
    <scope>NUCLEOTIDE SEQUENCE [LARGE SCALE GENOMIC DNA]</scope>
    <source>
        <strain evidence="4 5">E-1</strain>
    </source>
</reference>
<evidence type="ECO:0000256" key="2">
    <source>
        <dbReference type="ARBA" id="ARBA00023125"/>
    </source>
</evidence>
<evidence type="ECO:0008006" key="6">
    <source>
        <dbReference type="Google" id="ProtNLM"/>
    </source>
</evidence>
<evidence type="ECO:0000256" key="3">
    <source>
        <dbReference type="ARBA" id="ARBA00023163"/>
    </source>
</evidence>
<evidence type="ECO:0000313" key="5">
    <source>
        <dbReference type="Proteomes" id="UP001276854"/>
    </source>
</evidence>
<accession>A0ABU4GRL9</accession>
<gene>
    <name evidence="4" type="ORF">RZO55_22175</name>
</gene>
<keyword evidence="2" id="KW-0238">DNA-binding</keyword>
<dbReference type="Proteomes" id="UP001276854">
    <property type="component" value="Unassembled WGS sequence"/>
</dbReference>
<dbReference type="SUPFAM" id="SSF48008">
    <property type="entry name" value="GntR ligand-binding domain-like"/>
    <property type="match status" value="1"/>
</dbReference>
<evidence type="ECO:0000256" key="1">
    <source>
        <dbReference type="ARBA" id="ARBA00023015"/>
    </source>
</evidence>
<keyword evidence="5" id="KW-1185">Reference proteome</keyword>
<organism evidence="4 5">
    <name type="scientific">Clostridium boliviensis</name>
    <dbReference type="NCBI Taxonomy" id="318465"/>
    <lineage>
        <taxon>Bacteria</taxon>
        <taxon>Bacillati</taxon>
        <taxon>Bacillota</taxon>
        <taxon>Clostridia</taxon>
        <taxon>Eubacteriales</taxon>
        <taxon>Clostridiaceae</taxon>
        <taxon>Clostridium</taxon>
    </lineage>
</organism>
<sequence>MIHLTTANALTVTGRTQATLEEHENFYHQLKSGNTDQAYQILIAHLMMPLSMNLI</sequence>
<proteinExistence type="predicted"/>